<dbReference type="InterPro" id="IPR050261">
    <property type="entry name" value="FrsA_esterase"/>
</dbReference>
<name>A0ABS8W4M1_9GAMM</name>
<evidence type="ECO:0000313" key="3">
    <source>
        <dbReference type="EMBL" id="MCE2593327.1"/>
    </source>
</evidence>
<feature type="signal peptide" evidence="1">
    <location>
        <begin position="1"/>
        <end position="18"/>
    </location>
</feature>
<evidence type="ECO:0000256" key="1">
    <source>
        <dbReference type="SAM" id="SignalP"/>
    </source>
</evidence>
<accession>A0ABS8W4M1</accession>
<dbReference type="Proteomes" id="UP001201273">
    <property type="component" value="Unassembled WGS sequence"/>
</dbReference>
<dbReference type="GO" id="GO:0016787">
    <property type="term" value="F:hydrolase activity"/>
    <property type="evidence" value="ECO:0007669"/>
    <property type="project" value="UniProtKB-KW"/>
</dbReference>
<feature type="domain" description="Dienelactone hydrolase" evidence="2">
    <location>
        <begin position="42"/>
        <end position="241"/>
    </location>
</feature>
<reference evidence="3 4" key="1">
    <citation type="journal article" date="2022" name="Environ. Microbiol. Rep.">
        <title>Eco-phylogenetic analyses reveal divergent evolution of vitamin B12 metabolism in the marine bacterial family 'Psychromonadaceae'.</title>
        <authorList>
            <person name="Jin X."/>
            <person name="Yang Y."/>
            <person name="Cao H."/>
            <person name="Gao B."/>
            <person name="Zhao Z."/>
        </authorList>
    </citation>
    <scope>NUCLEOTIDE SEQUENCE [LARGE SCALE GENOMIC DNA]</scope>
    <source>
        <strain evidence="3 4">MKS20</strain>
    </source>
</reference>
<dbReference type="InterPro" id="IPR002925">
    <property type="entry name" value="Dienelactn_hydro"/>
</dbReference>
<keyword evidence="3" id="KW-0378">Hydrolase</keyword>
<gene>
    <name evidence="3" type="ORF">K6Y31_00635</name>
</gene>
<evidence type="ECO:0000313" key="4">
    <source>
        <dbReference type="Proteomes" id="UP001201273"/>
    </source>
</evidence>
<feature type="chain" id="PRO_5047449563" evidence="1">
    <location>
        <begin position="19"/>
        <end position="243"/>
    </location>
</feature>
<protein>
    <submittedName>
        <fullName evidence="3">Dienelactone hydrolase family protein</fullName>
    </submittedName>
</protein>
<dbReference type="Pfam" id="PF01738">
    <property type="entry name" value="DLH"/>
    <property type="match status" value="1"/>
</dbReference>
<dbReference type="RefSeq" id="WP_233050946.1">
    <property type="nucleotide sequence ID" value="NZ_JAIMJA010000001.1"/>
</dbReference>
<keyword evidence="4" id="KW-1185">Reference proteome</keyword>
<dbReference type="Gene3D" id="3.40.50.1820">
    <property type="entry name" value="alpha/beta hydrolase"/>
    <property type="match status" value="1"/>
</dbReference>
<dbReference type="PANTHER" id="PTHR22946:SF0">
    <property type="entry name" value="DIENELACTONE HYDROLASE DOMAIN-CONTAINING PROTEIN"/>
    <property type="match status" value="1"/>
</dbReference>
<organism evidence="3 4">
    <name type="scientific">Motilimonas cestriensis</name>
    <dbReference type="NCBI Taxonomy" id="2742685"/>
    <lineage>
        <taxon>Bacteria</taxon>
        <taxon>Pseudomonadati</taxon>
        <taxon>Pseudomonadota</taxon>
        <taxon>Gammaproteobacteria</taxon>
        <taxon>Alteromonadales</taxon>
        <taxon>Alteromonadales genera incertae sedis</taxon>
        <taxon>Motilimonas</taxon>
    </lineage>
</organism>
<comment type="caution">
    <text evidence="3">The sequence shown here is derived from an EMBL/GenBank/DDBJ whole genome shotgun (WGS) entry which is preliminary data.</text>
</comment>
<dbReference type="EMBL" id="JAIMJA010000001">
    <property type="protein sequence ID" value="MCE2593327.1"/>
    <property type="molecule type" value="Genomic_DNA"/>
</dbReference>
<dbReference type="SUPFAM" id="SSF53474">
    <property type="entry name" value="alpha/beta-Hydrolases"/>
    <property type="match status" value="1"/>
</dbReference>
<keyword evidence="1" id="KW-0732">Signal</keyword>
<evidence type="ECO:0000259" key="2">
    <source>
        <dbReference type="Pfam" id="PF01738"/>
    </source>
</evidence>
<sequence length="243" mass="26553">MKFALLLTALLFSHTSNAQTIEYKVADKTYEGVFEAAQGTNKGLVILIHDWDGLTDYEVKRSQMLSKLGYDTFAVDLYGKGNRPVEMQMKKSETAKLYQDREKMRQLILAGVSQAQQLSNNKSMVVMGYCFGGAAVLELARSGKGTGVKGYASFHGGLATPEGQNYSAANAPILIAHGGADAGIPMTDVAQLSVELEQAKVDYEIQVYSGAPHAFTVFGSDRYQQQADEKSWAAMLQFLDKQL</sequence>
<dbReference type="InterPro" id="IPR029058">
    <property type="entry name" value="AB_hydrolase_fold"/>
</dbReference>
<dbReference type="PANTHER" id="PTHR22946">
    <property type="entry name" value="DIENELACTONE HYDROLASE DOMAIN-CONTAINING PROTEIN-RELATED"/>
    <property type="match status" value="1"/>
</dbReference>
<proteinExistence type="predicted"/>